<dbReference type="PANTHER" id="PTHR30203:SF24">
    <property type="entry name" value="BLR4935 PROTEIN"/>
    <property type="match status" value="1"/>
</dbReference>
<evidence type="ECO:0000313" key="3">
    <source>
        <dbReference type="EMBL" id="PKD45009.1"/>
    </source>
</evidence>
<evidence type="ECO:0000256" key="1">
    <source>
        <dbReference type="ARBA" id="ARBA00007613"/>
    </source>
</evidence>
<keyword evidence="2" id="KW-0175">Coiled coil</keyword>
<dbReference type="InterPro" id="IPR010131">
    <property type="entry name" value="MdtP/NodT-like"/>
</dbReference>
<dbReference type="Pfam" id="PF02321">
    <property type="entry name" value="OEP"/>
    <property type="match status" value="2"/>
</dbReference>
<dbReference type="SUPFAM" id="SSF56954">
    <property type="entry name" value="Outer membrane efflux proteins (OEP)"/>
    <property type="match status" value="1"/>
</dbReference>
<keyword evidence="4" id="KW-1185">Reference proteome</keyword>
<dbReference type="Gene3D" id="1.20.1600.10">
    <property type="entry name" value="Outer membrane efflux proteins (OEP)"/>
    <property type="match status" value="1"/>
</dbReference>
<dbReference type="RefSeq" id="WP_101072360.1">
    <property type="nucleotide sequence ID" value="NZ_PISP01000001.1"/>
</dbReference>
<dbReference type="PANTHER" id="PTHR30203">
    <property type="entry name" value="OUTER MEMBRANE CATION EFFLUX PROTEIN"/>
    <property type="match status" value="1"/>
</dbReference>
<dbReference type="Proteomes" id="UP000233398">
    <property type="component" value="Unassembled WGS sequence"/>
</dbReference>
<gene>
    <name evidence="3" type="ORF">CWD77_06015</name>
</gene>
<dbReference type="AlphaFoldDB" id="A0A2N0VLH4"/>
<dbReference type="EMBL" id="PISP01000001">
    <property type="protein sequence ID" value="PKD45009.1"/>
    <property type="molecule type" value="Genomic_DNA"/>
</dbReference>
<proteinExistence type="inferred from homology"/>
<dbReference type="GO" id="GO:0015562">
    <property type="term" value="F:efflux transmembrane transporter activity"/>
    <property type="evidence" value="ECO:0007669"/>
    <property type="project" value="InterPro"/>
</dbReference>
<comment type="similarity">
    <text evidence="1">Belongs to the outer membrane factor (OMF) (TC 1.B.17) family.</text>
</comment>
<name>A0A2N0VLH4_9BACT</name>
<protein>
    <submittedName>
        <fullName evidence="3">TolC family protein</fullName>
    </submittedName>
</protein>
<feature type="coiled-coil region" evidence="2">
    <location>
        <begin position="168"/>
        <end position="202"/>
    </location>
</feature>
<reference evidence="3 4" key="1">
    <citation type="submission" date="2017-11" db="EMBL/GenBank/DDBJ databases">
        <title>Rhodohalobacter 15182 sp. nov., isolated from a salt lake.</title>
        <authorList>
            <person name="Han S."/>
        </authorList>
    </citation>
    <scope>NUCLEOTIDE SEQUENCE [LARGE SCALE GENOMIC DNA]</scope>
    <source>
        <strain evidence="3 4">15182</strain>
    </source>
</reference>
<accession>A0A2N0VLH4</accession>
<dbReference type="OrthoDB" id="1522622at2"/>
<sequence length="418" mass="48359">MMLGEVKKILFVLVLVSLFLPTASFSQISELSVQDALQKAFENNPELNRMEQEVQVRSMEHRMAWGVESPELYYFKEGLDGDLFSEQRWGVSQTIAFPLRGYYQNQKARTETRVADLEFEATKKSVRASVKSAYTELAYAIKFVQIKEQEVGLALELKEIAEARLEVGESTELDLIQAEIQLTNAENELNRAEDEKNRSRYALFTAIGLDPEQQQYGINYPDTLSFFDVQISQDLVMQNVSELPEVQSTVSQSDAALRGVQAARSSYLPDLRINYYRQDFGAGYDFNGFEVGISVPLWFGMNESRNVKQARAIHRQKEWSVNETVLSLKQQAENAWHSYETSRKSIISFRDFIQDRSESLLELTQEGYRMGELDLLRVLEAQRTYLNGQQQYYESLRNYYLQLIELERYLPNELVFSE</sequence>
<evidence type="ECO:0000256" key="2">
    <source>
        <dbReference type="SAM" id="Coils"/>
    </source>
</evidence>
<comment type="caution">
    <text evidence="3">The sequence shown here is derived from an EMBL/GenBank/DDBJ whole genome shotgun (WGS) entry which is preliminary data.</text>
</comment>
<organism evidence="3 4">
    <name type="scientific">Rhodohalobacter barkolensis</name>
    <dbReference type="NCBI Taxonomy" id="2053187"/>
    <lineage>
        <taxon>Bacteria</taxon>
        <taxon>Pseudomonadati</taxon>
        <taxon>Balneolota</taxon>
        <taxon>Balneolia</taxon>
        <taxon>Balneolales</taxon>
        <taxon>Balneolaceae</taxon>
        <taxon>Rhodohalobacter</taxon>
    </lineage>
</organism>
<evidence type="ECO:0000313" key="4">
    <source>
        <dbReference type="Proteomes" id="UP000233398"/>
    </source>
</evidence>
<dbReference type="InterPro" id="IPR003423">
    <property type="entry name" value="OMP_efflux"/>
</dbReference>